<reference evidence="1" key="1">
    <citation type="journal article" date="2019" name="Sci. Rep.">
        <title>Draft genome of Tanacetum cinerariifolium, the natural source of mosquito coil.</title>
        <authorList>
            <person name="Yamashiro T."/>
            <person name="Shiraishi A."/>
            <person name="Satake H."/>
            <person name="Nakayama K."/>
        </authorList>
    </citation>
    <scope>NUCLEOTIDE SEQUENCE</scope>
</reference>
<dbReference type="EMBL" id="BKCJ011129867">
    <property type="protein sequence ID" value="GFC91105.1"/>
    <property type="molecule type" value="Genomic_DNA"/>
</dbReference>
<dbReference type="AlphaFoldDB" id="A0A699S151"/>
<name>A0A699S151_TANCI</name>
<evidence type="ECO:0000313" key="1">
    <source>
        <dbReference type="EMBL" id="GFC91105.1"/>
    </source>
</evidence>
<feature type="non-terminal residue" evidence="1">
    <location>
        <position position="104"/>
    </location>
</feature>
<organism evidence="1">
    <name type="scientific">Tanacetum cinerariifolium</name>
    <name type="common">Dalmatian daisy</name>
    <name type="synonym">Chrysanthemum cinerariifolium</name>
    <dbReference type="NCBI Taxonomy" id="118510"/>
    <lineage>
        <taxon>Eukaryota</taxon>
        <taxon>Viridiplantae</taxon>
        <taxon>Streptophyta</taxon>
        <taxon>Embryophyta</taxon>
        <taxon>Tracheophyta</taxon>
        <taxon>Spermatophyta</taxon>
        <taxon>Magnoliopsida</taxon>
        <taxon>eudicotyledons</taxon>
        <taxon>Gunneridae</taxon>
        <taxon>Pentapetalae</taxon>
        <taxon>asterids</taxon>
        <taxon>campanulids</taxon>
        <taxon>Asterales</taxon>
        <taxon>Asteraceae</taxon>
        <taxon>Asteroideae</taxon>
        <taxon>Anthemideae</taxon>
        <taxon>Anthemidinae</taxon>
        <taxon>Tanacetum</taxon>
    </lineage>
</organism>
<accession>A0A699S151</accession>
<comment type="caution">
    <text evidence="1">The sequence shown here is derived from an EMBL/GenBank/DDBJ whole genome shotgun (WGS) entry which is preliminary data.</text>
</comment>
<sequence length="104" mass="12036">MKSLKEKVEDRLVKQDQSLQTVHMLCRPRSLYNDLNKVSISYKNPMCLTRAKQAQPTLYNGNEILKDNHAWAKVHNSEDTLVIAELTRKKMNAKITDPECVTHK</sequence>
<proteinExistence type="predicted"/>
<protein>
    <submittedName>
        <fullName evidence="1">Uncharacterized protein</fullName>
    </submittedName>
</protein>
<gene>
    <name evidence="1" type="ORF">Tci_863075</name>
</gene>